<evidence type="ECO:0000313" key="11">
    <source>
        <dbReference type="Proteomes" id="UP000269019"/>
    </source>
</evidence>
<dbReference type="EC" id="2.7.1.107" evidence="10"/>
<evidence type="ECO:0000256" key="4">
    <source>
        <dbReference type="ARBA" id="ARBA00022741"/>
    </source>
</evidence>
<keyword evidence="6" id="KW-0067">ATP-binding</keyword>
<dbReference type="OrthoDB" id="142078at2"/>
<dbReference type="PANTHER" id="PTHR12358:SF106">
    <property type="entry name" value="LIPID KINASE YEGS"/>
    <property type="match status" value="1"/>
</dbReference>
<keyword evidence="7" id="KW-0443">Lipid metabolism</keyword>
<dbReference type="InterPro" id="IPR017438">
    <property type="entry name" value="ATP-NAD_kinase_N"/>
</dbReference>
<dbReference type="Pfam" id="PF19279">
    <property type="entry name" value="YegS_C"/>
    <property type="match status" value="1"/>
</dbReference>
<dbReference type="GO" id="GO:0005886">
    <property type="term" value="C:plasma membrane"/>
    <property type="evidence" value="ECO:0007669"/>
    <property type="project" value="TreeGrafter"/>
</dbReference>
<comment type="similarity">
    <text evidence="2">Belongs to the diacylglycerol/lipid kinase family.</text>
</comment>
<dbReference type="InterPro" id="IPR050187">
    <property type="entry name" value="Lipid_Phosphate_FormReg"/>
</dbReference>
<dbReference type="PANTHER" id="PTHR12358">
    <property type="entry name" value="SPHINGOSINE KINASE"/>
    <property type="match status" value="1"/>
</dbReference>
<dbReference type="SUPFAM" id="SSF111331">
    <property type="entry name" value="NAD kinase/diacylglycerol kinase-like"/>
    <property type="match status" value="1"/>
</dbReference>
<comment type="cofactor">
    <cofactor evidence="1">
        <name>Mg(2+)</name>
        <dbReference type="ChEBI" id="CHEBI:18420"/>
    </cofactor>
</comment>
<gene>
    <name evidence="10" type="primary">dagK2</name>
    <name evidence="10" type="ORF">CCHOA_08525</name>
</gene>
<dbReference type="InterPro" id="IPR001206">
    <property type="entry name" value="Diacylglycerol_kinase_cat_dom"/>
</dbReference>
<name>A0A3G6JD65_9CORY</name>
<dbReference type="AlphaFoldDB" id="A0A3G6JD65"/>
<keyword evidence="8" id="KW-1208">Phospholipid metabolism</keyword>
<proteinExistence type="inferred from homology"/>
<evidence type="ECO:0000256" key="6">
    <source>
        <dbReference type="ARBA" id="ARBA00022840"/>
    </source>
</evidence>
<keyword evidence="7" id="KW-0444">Lipid biosynthesis</keyword>
<evidence type="ECO:0000256" key="2">
    <source>
        <dbReference type="ARBA" id="ARBA00005983"/>
    </source>
</evidence>
<reference evidence="10 11" key="1">
    <citation type="submission" date="2018-11" db="EMBL/GenBank/DDBJ databases">
        <authorList>
            <person name="Kleinhagauer T."/>
            <person name="Glaeser S.P."/>
            <person name="Spergser J."/>
            <person name="Ruckert C."/>
            <person name="Kaempfer P."/>
            <person name="Busse H.-J."/>
        </authorList>
    </citation>
    <scope>NUCLEOTIDE SEQUENCE [LARGE SCALE GENOMIC DNA]</scope>
    <source>
        <strain evidence="10 11">200CH</strain>
    </source>
</reference>
<evidence type="ECO:0000256" key="8">
    <source>
        <dbReference type="ARBA" id="ARBA00023264"/>
    </source>
</evidence>
<feature type="domain" description="DAGKc" evidence="9">
    <location>
        <begin position="9"/>
        <end position="140"/>
    </location>
</feature>
<keyword evidence="7" id="KW-0594">Phospholipid biosynthesis</keyword>
<dbReference type="SMART" id="SM00046">
    <property type="entry name" value="DAGKc"/>
    <property type="match status" value="1"/>
</dbReference>
<keyword evidence="4" id="KW-0547">Nucleotide-binding</keyword>
<evidence type="ECO:0000256" key="7">
    <source>
        <dbReference type="ARBA" id="ARBA00023209"/>
    </source>
</evidence>
<dbReference type="InterPro" id="IPR016064">
    <property type="entry name" value="NAD/diacylglycerol_kinase_sf"/>
</dbReference>
<accession>A0A3G6JD65</accession>
<keyword evidence="5 10" id="KW-0418">Kinase</keyword>
<dbReference type="Gene3D" id="2.60.200.40">
    <property type="match status" value="1"/>
</dbReference>
<dbReference type="Pfam" id="PF00781">
    <property type="entry name" value="DAGK_cat"/>
    <property type="match status" value="1"/>
</dbReference>
<dbReference type="Proteomes" id="UP000269019">
    <property type="component" value="Chromosome"/>
</dbReference>
<dbReference type="InterPro" id="IPR045540">
    <property type="entry name" value="YegS/DAGK_C"/>
</dbReference>
<keyword evidence="11" id="KW-1185">Reference proteome</keyword>
<dbReference type="GO" id="GO:0008654">
    <property type="term" value="P:phospholipid biosynthetic process"/>
    <property type="evidence" value="ECO:0007669"/>
    <property type="project" value="UniProtKB-KW"/>
</dbReference>
<evidence type="ECO:0000256" key="3">
    <source>
        <dbReference type="ARBA" id="ARBA00022679"/>
    </source>
</evidence>
<dbReference type="GO" id="GO:0004143">
    <property type="term" value="F:ATP-dependent diacylglycerol kinase activity"/>
    <property type="evidence" value="ECO:0007669"/>
    <property type="project" value="UniProtKB-EC"/>
</dbReference>
<dbReference type="GO" id="GO:0005524">
    <property type="term" value="F:ATP binding"/>
    <property type="evidence" value="ECO:0007669"/>
    <property type="project" value="UniProtKB-KW"/>
</dbReference>
<dbReference type="Gene3D" id="3.40.50.10330">
    <property type="entry name" value="Probable inorganic polyphosphate/atp-NAD kinase, domain 1"/>
    <property type="match status" value="1"/>
</dbReference>
<evidence type="ECO:0000313" key="10">
    <source>
        <dbReference type="EMBL" id="AZA14094.1"/>
    </source>
</evidence>
<protein>
    <submittedName>
        <fullName evidence="10">Diacylglycerol kinase</fullName>
        <ecNumber evidence="10">2.7.1.107</ecNumber>
    </submittedName>
</protein>
<dbReference type="KEGG" id="ccho:CCHOA_08525"/>
<evidence type="ECO:0000256" key="5">
    <source>
        <dbReference type="ARBA" id="ARBA00022777"/>
    </source>
</evidence>
<evidence type="ECO:0000259" key="9">
    <source>
        <dbReference type="PROSITE" id="PS50146"/>
    </source>
</evidence>
<sequence>MPDYPIGYEPIGTVALLTNPRSGYGSARHTTDVALQRLQRRGVEAIAFNAASAADTGRLIQRALDDLDFDAIVVCGGDGMINRALQESATTGIPLGIIPAGSGNDTARHLRIPFDPVMAADVIAEGFVTTTDLGLVSNDAGEQAYFGSVLSCGVDSYMAERASNMSWAPGPNKFTLAFMQGLLKMKPNRYHIELRGAQEIPHLSEEARQRRLDLDGPISPEGLLTIDRDLLIATVGNTRMYGGGRTICPRADHHDGLLDLTMTQLVALHKQIRMVNEFLNGDHNPISWLTSYRFREARIEVDLGVQAHGDGEPLFYAPINVKCVPAAGRYIVPAP</sequence>
<dbReference type="EMBL" id="CP033896">
    <property type="protein sequence ID" value="AZA14094.1"/>
    <property type="molecule type" value="Genomic_DNA"/>
</dbReference>
<evidence type="ECO:0000256" key="1">
    <source>
        <dbReference type="ARBA" id="ARBA00001946"/>
    </source>
</evidence>
<keyword evidence="3 10" id="KW-0808">Transferase</keyword>
<organism evidence="10 11">
    <name type="scientific">Corynebacterium choanae</name>
    <dbReference type="NCBI Taxonomy" id="1862358"/>
    <lineage>
        <taxon>Bacteria</taxon>
        <taxon>Bacillati</taxon>
        <taxon>Actinomycetota</taxon>
        <taxon>Actinomycetes</taxon>
        <taxon>Mycobacteriales</taxon>
        <taxon>Corynebacteriaceae</taxon>
        <taxon>Corynebacterium</taxon>
    </lineage>
</organism>
<dbReference type="RefSeq" id="WP_123929034.1">
    <property type="nucleotide sequence ID" value="NZ_CP033896.1"/>
</dbReference>
<dbReference type="PROSITE" id="PS50146">
    <property type="entry name" value="DAGK"/>
    <property type="match status" value="1"/>
</dbReference>